<dbReference type="Gene3D" id="3.40.50.300">
    <property type="entry name" value="P-loop containing nucleotide triphosphate hydrolases"/>
    <property type="match status" value="1"/>
</dbReference>
<dbReference type="InterPro" id="IPR027417">
    <property type="entry name" value="P-loop_NTPase"/>
</dbReference>
<evidence type="ECO:0000313" key="2">
    <source>
        <dbReference type="Proteomes" id="UP000004440"/>
    </source>
</evidence>
<dbReference type="PANTHER" id="PTHR12083:SF9">
    <property type="entry name" value="BIFUNCTIONAL POLYNUCLEOTIDE PHOSPHATASE_KINASE"/>
    <property type="match status" value="1"/>
</dbReference>
<dbReference type="EMBL" id="AFPU01000001">
    <property type="protein sequence ID" value="EGP94149.1"/>
    <property type="molecule type" value="Genomic_DNA"/>
</dbReference>
<proteinExistence type="predicted"/>
<dbReference type="RefSeq" id="WP_007551066.1">
    <property type="nucleotide sequence ID" value="NZ_AFPU01000001.1"/>
</dbReference>
<keyword evidence="2" id="KW-1185">Reference proteome</keyword>
<dbReference type="GO" id="GO:0046403">
    <property type="term" value="F:polynucleotide 3'-phosphatase activity"/>
    <property type="evidence" value="ECO:0007669"/>
    <property type="project" value="TreeGrafter"/>
</dbReference>
<gene>
    <name evidence="1" type="ORF">MY1_1393</name>
</gene>
<dbReference type="Pfam" id="PF13671">
    <property type="entry name" value="AAA_33"/>
    <property type="match status" value="1"/>
</dbReference>
<name>F9CYI7_9ARCH</name>
<organism evidence="1 2">
    <name type="scientific">Nitrosarchaeum koreense MY1</name>
    <dbReference type="NCBI Taxonomy" id="1001994"/>
    <lineage>
        <taxon>Archaea</taxon>
        <taxon>Nitrososphaerota</taxon>
        <taxon>Nitrososphaeria</taxon>
        <taxon>Nitrosopumilales</taxon>
        <taxon>Nitrosopumilaceae</taxon>
        <taxon>Nitrosarchaeum</taxon>
    </lineage>
</organism>
<dbReference type="GO" id="GO:0046404">
    <property type="term" value="F:ATP-dependent polydeoxyribonucleotide 5'-hydroxyl-kinase activity"/>
    <property type="evidence" value="ECO:0007669"/>
    <property type="project" value="TreeGrafter"/>
</dbReference>
<dbReference type="SUPFAM" id="SSF52540">
    <property type="entry name" value="P-loop containing nucleoside triphosphate hydrolases"/>
    <property type="match status" value="1"/>
</dbReference>
<dbReference type="PANTHER" id="PTHR12083">
    <property type="entry name" value="BIFUNCTIONAL POLYNUCLEOTIDE PHOSPHATASE/KINASE"/>
    <property type="match status" value="1"/>
</dbReference>
<dbReference type="Proteomes" id="UP000004440">
    <property type="component" value="Unassembled WGS sequence"/>
</dbReference>
<accession>F9CYI7</accession>
<keyword evidence="1" id="KW-0418">Kinase</keyword>
<sequence>MYVSKLEYVLMIGVALSGKTTYIKANFDHERIALSFFDNNRKKELEYIEECLKSGKNVVIDDTNLTTSIRKQHIALAKKYNAKVRGILMNTSRGLLEKRQKSRHDPFPLTVIYKQLKELETPVIDEGFDELIIKKDYEQPKGT</sequence>
<keyword evidence="1" id="KW-0808">Transferase</keyword>
<dbReference type="AlphaFoldDB" id="F9CYI7"/>
<dbReference type="STRING" id="1001994.MY1_1393"/>
<protein>
    <submittedName>
        <fullName evidence="1">Putative kinase, COG4639</fullName>
    </submittedName>
</protein>
<comment type="caution">
    <text evidence="1">The sequence shown here is derived from an EMBL/GenBank/DDBJ whole genome shotgun (WGS) entry which is preliminary data.</text>
</comment>
<evidence type="ECO:0000313" key="1">
    <source>
        <dbReference type="EMBL" id="EGP94149.1"/>
    </source>
</evidence>
<dbReference type="GO" id="GO:0003690">
    <property type="term" value="F:double-stranded DNA binding"/>
    <property type="evidence" value="ECO:0007669"/>
    <property type="project" value="TreeGrafter"/>
</dbReference>
<dbReference type="GO" id="GO:0006281">
    <property type="term" value="P:DNA repair"/>
    <property type="evidence" value="ECO:0007669"/>
    <property type="project" value="TreeGrafter"/>
</dbReference>
<reference evidence="1 2" key="1">
    <citation type="journal article" date="2011" name="J. Bacteriol.">
        <title>Genome Sequence of an Ammonia-Oxidizing Soil Archaeon, "Candidatus Nitrosoarchaeum koreensis" MY1.</title>
        <authorList>
            <person name="Kim B.K."/>
            <person name="Jung M.Y."/>
            <person name="Yu D.S."/>
            <person name="Park S.J."/>
            <person name="Oh T.K."/>
            <person name="Rhee S.K."/>
            <person name="Kim J.F."/>
        </authorList>
    </citation>
    <scope>NUCLEOTIDE SEQUENCE [LARGE SCALE GENOMIC DNA]</scope>
    <source>
        <strain evidence="1 2">MY1</strain>
    </source>
</reference>